<evidence type="ECO:0000256" key="8">
    <source>
        <dbReference type="ARBA" id="ARBA00022989"/>
    </source>
</evidence>
<gene>
    <name evidence="15" type="ORF">MSAN_00146400</name>
</gene>
<dbReference type="GO" id="GO:0030674">
    <property type="term" value="F:protein-macromolecule adaptor activity"/>
    <property type="evidence" value="ECO:0007669"/>
    <property type="project" value="TreeGrafter"/>
</dbReference>
<dbReference type="AlphaFoldDB" id="A0A8H7DN36"/>
<evidence type="ECO:0000256" key="12">
    <source>
        <dbReference type="ARBA" id="ARBA00023242"/>
    </source>
</evidence>
<keyword evidence="9" id="KW-0811">Translocation</keyword>
<keyword evidence="5 14" id="KW-0812">Transmembrane</keyword>
<feature type="transmembrane region" description="Helical" evidence="14">
    <location>
        <begin position="293"/>
        <end position="318"/>
    </location>
</feature>
<feature type="transmembrane region" description="Helical" evidence="14">
    <location>
        <begin position="252"/>
        <end position="273"/>
    </location>
</feature>
<dbReference type="Pfam" id="PF09531">
    <property type="entry name" value="Ndc1_Nup"/>
    <property type="match status" value="2"/>
</dbReference>
<keyword evidence="16" id="KW-1185">Reference proteome</keyword>
<proteinExistence type="inferred from homology"/>
<dbReference type="EMBL" id="JACAZH010000001">
    <property type="protein sequence ID" value="KAF7377261.1"/>
    <property type="molecule type" value="Genomic_DNA"/>
</dbReference>
<accession>A0A8H7DN36</accession>
<evidence type="ECO:0000256" key="3">
    <source>
        <dbReference type="ARBA" id="ARBA00005760"/>
    </source>
</evidence>
<feature type="compositionally biased region" description="Low complexity" evidence="13">
    <location>
        <begin position="585"/>
        <end position="596"/>
    </location>
</feature>
<keyword evidence="4" id="KW-0813">Transport</keyword>
<evidence type="ECO:0000256" key="2">
    <source>
        <dbReference type="ARBA" id="ARBA00004567"/>
    </source>
</evidence>
<name>A0A8H7DN36_9AGAR</name>
<dbReference type="InterPro" id="IPR019049">
    <property type="entry name" value="Nucleoporin_prot_Ndc1/Nup"/>
</dbReference>
<comment type="caution">
    <text evidence="15">The sequence shown here is derived from an EMBL/GenBank/DDBJ whole genome shotgun (WGS) entry which is preliminary data.</text>
</comment>
<evidence type="ECO:0000256" key="11">
    <source>
        <dbReference type="ARBA" id="ARBA00023136"/>
    </source>
</evidence>
<evidence type="ECO:0000256" key="9">
    <source>
        <dbReference type="ARBA" id="ARBA00023010"/>
    </source>
</evidence>
<dbReference type="GO" id="GO:0051028">
    <property type="term" value="P:mRNA transport"/>
    <property type="evidence" value="ECO:0007669"/>
    <property type="project" value="UniProtKB-KW"/>
</dbReference>
<evidence type="ECO:0000313" key="16">
    <source>
        <dbReference type="Proteomes" id="UP000623467"/>
    </source>
</evidence>
<dbReference type="OrthoDB" id="67850at2759"/>
<evidence type="ECO:0000256" key="7">
    <source>
        <dbReference type="ARBA" id="ARBA00022927"/>
    </source>
</evidence>
<keyword evidence="8 14" id="KW-1133">Transmembrane helix</keyword>
<dbReference type="PANTHER" id="PTHR13269">
    <property type="entry name" value="NUCLEOPORIN NDC1"/>
    <property type="match status" value="1"/>
</dbReference>
<feature type="transmembrane region" description="Helical" evidence="14">
    <location>
        <begin position="157"/>
        <end position="180"/>
    </location>
</feature>
<evidence type="ECO:0000256" key="5">
    <source>
        <dbReference type="ARBA" id="ARBA00022692"/>
    </source>
</evidence>
<evidence type="ECO:0000256" key="10">
    <source>
        <dbReference type="ARBA" id="ARBA00023132"/>
    </source>
</evidence>
<dbReference type="GO" id="GO:0006999">
    <property type="term" value="P:nuclear pore organization"/>
    <property type="evidence" value="ECO:0007669"/>
    <property type="project" value="TreeGrafter"/>
</dbReference>
<dbReference type="GO" id="GO:0070631">
    <property type="term" value="P:spindle pole body localization"/>
    <property type="evidence" value="ECO:0007669"/>
    <property type="project" value="TreeGrafter"/>
</dbReference>
<feature type="transmembrane region" description="Helical" evidence="14">
    <location>
        <begin position="116"/>
        <end position="137"/>
    </location>
</feature>
<feature type="transmembrane region" description="Helical" evidence="14">
    <location>
        <begin position="212"/>
        <end position="232"/>
    </location>
</feature>
<keyword evidence="6" id="KW-0509">mRNA transport</keyword>
<dbReference type="Proteomes" id="UP000623467">
    <property type="component" value="Unassembled WGS sequence"/>
</dbReference>
<protein>
    <submittedName>
        <fullName evidence="15">Uncharacterized protein</fullName>
    </submittedName>
</protein>
<keyword evidence="10" id="KW-0906">Nuclear pore complex</keyword>
<comment type="subcellular location">
    <subcellularLocation>
        <location evidence="1">Nucleus membrane</location>
        <topology evidence="1">Multi-pass membrane protein</topology>
    </subcellularLocation>
    <subcellularLocation>
        <location evidence="2">Nucleus</location>
        <location evidence="2">Nuclear pore complex</location>
    </subcellularLocation>
</comment>
<evidence type="ECO:0000313" key="15">
    <source>
        <dbReference type="EMBL" id="KAF7377261.1"/>
    </source>
</evidence>
<evidence type="ECO:0000256" key="4">
    <source>
        <dbReference type="ARBA" id="ARBA00022448"/>
    </source>
</evidence>
<evidence type="ECO:0000256" key="14">
    <source>
        <dbReference type="SAM" id="Phobius"/>
    </source>
</evidence>
<feature type="region of interest" description="Disordered" evidence="13">
    <location>
        <begin position="585"/>
        <end position="604"/>
    </location>
</feature>
<sequence>MQQPHVHPANAHAKHSQTFFSFLFFPSTRLLLRVSTRSFLKFFTRLFNSLFVQDFEPRYQSSRMSALAASHTSVPTPIRAITTPLRSSTAPPIPPASQLYEPLAKAVLRRRLARRIFPYSLGVAGVACLAFGFFFGFGSASRSGGNHTHTHKHGAGGGVGGVVLEILGLWVAGVLPVIFLRKAYLTVTHTSAPSPLQLVKNSLAPPLRTRTLAALQTHVLSALGVLAVHVVLDGGVPVFVKSRKHPYTPHPALVFLALTQMLLAALYVLRTLLRDVWVVPFRAPTLTPTPAAVLAPLFLALLAPPVALVLLFVVLPVVRWVPIVSLPLRPLLAPILTPRLFLLRFAPRAVALAAQTAWAWEGTGGVWGWGVGEPLHTAHASPTTRVRALVSGISVAATPPPAPSTSGSSFTSAASSAFSTPLRRTSMFLPSQPGSGSSFFAPAPAPPAPAASGPPPPISIYTHLAYAELLRLASDANAAAARTEGVFGVDGEVWGRLVREVLVLLGREYRVLLGRGVPEAASPSKGAAVGTSTAATPAATVAGAATATTPGLAVTPSPLIKKNIFAPTTPSRGETALEAILSVVAESPPSSHSHPAPKTPAKTHTEVHTQAKASTPTEQWQLRPLLVALVPAIPVPSWVRGVLDMMLEAGGAVTGATLPRAWTEARKGREAAGWVPRREVCVEAVGVLTHLTCASLTEDRFGVVQRDIPRILEALIAFLAAVEDAQAALRPQSHATDAKMPEAEKEVLEVLGAVAAAERGAEGTGKDAAETERERELKRERARARAMEAAHLEEARGVLGEVGGALKDGIARIVLTFGDKLRAFRFPPRTAARLQGFVEYCA</sequence>
<keyword evidence="7" id="KW-0653">Protein transport</keyword>
<reference evidence="15" key="1">
    <citation type="submission" date="2020-05" db="EMBL/GenBank/DDBJ databases">
        <title>Mycena genomes resolve the evolution of fungal bioluminescence.</title>
        <authorList>
            <person name="Tsai I.J."/>
        </authorList>
    </citation>
    <scope>NUCLEOTIDE SEQUENCE</scope>
    <source>
        <strain evidence="15">160909Yilan</strain>
    </source>
</reference>
<organism evidence="15 16">
    <name type="scientific">Mycena sanguinolenta</name>
    <dbReference type="NCBI Taxonomy" id="230812"/>
    <lineage>
        <taxon>Eukaryota</taxon>
        <taxon>Fungi</taxon>
        <taxon>Dikarya</taxon>
        <taxon>Basidiomycota</taxon>
        <taxon>Agaricomycotina</taxon>
        <taxon>Agaricomycetes</taxon>
        <taxon>Agaricomycetidae</taxon>
        <taxon>Agaricales</taxon>
        <taxon>Marasmiineae</taxon>
        <taxon>Mycenaceae</taxon>
        <taxon>Mycena</taxon>
    </lineage>
</organism>
<evidence type="ECO:0000256" key="1">
    <source>
        <dbReference type="ARBA" id="ARBA00004232"/>
    </source>
</evidence>
<dbReference type="GO" id="GO:0015031">
    <property type="term" value="P:protein transport"/>
    <property type="evidence" value="ECO:0007669"/>
    <property type="project" value="UniProtKB-KW"/>
</dbReference>
<keyword evidence="12" id="KW-0539">Nucleus</keyword>
<dbReference type="GO" id="GO:0005816">
    <property type="term" value="C:spindle pole body"/>
    <property type="evidence" value="ECO:0007669"/>
    <property type="project" value="TreeGrafter"/>
</dbReference>
<evidence type="ECO:0000256" key="13">
    <source>
        <dbReference type="SAM" id="MobiDB-lite"/>
    </source>
</evidence>
<comment type="similarity">
    <text evidence="3">Belongs to the NDC1 family.</text>
</comment>
<keyword evidence="11 14" id="KW-0472">Membrane</keyword>
<evidence type="ECO:0000256" key="6">
    <source>
        <dbReference type="ARBA" id="ARBA00022816"/>
    </source>
</evidence>
<dbReference type="GO" id="GO:0031965">
    <property type="term" value="C:nuclear membrane"/>
    <property type="evidence" value="ECO:0007669"/>
    <property type="project" value="UniProtKB-SubCell"/>
</dbReference>
<dbReference type="GO" id="GO:0070762">
    <property type="term" value="C:nuclear pore transmembrane ring"/>
    <property type="evidence" value="ECO:0007669"/>
    <property type="project" value="TreeGrafter"/>
</dbReference>
<dbReference type="PANTHER" id="PTHR13269:SF6">
    <property type="entry name" value="NUCLEOPORIN NDC1"/>
    <property type="match status" value="1"/>
</dbReference>